<name>A0A2J6S5T7_HYAVF</name>
<evidence type="ECO:0000313" key="2">
    <source>
        <dbReference type="Proteomes" id="UP000235786"/>
    </source>
</evidence>
<dbReference type="EMBL" id="KZ613939">
    <property type="protein sequence ID" value="PMD46108.1"/>
    <property type="molecule type" value="Genomic_DNA"/>
</dbReference>
<reference evidence="1 2" key="1">
    <citation type="submission" date="2016-04" db="EMBL/GenBank/DDBJ databases">
        <title>A degradative enzymes factory behind the ericoid mycorrhizal symbiosis.</title>
        <authorList>
            <consortium name="DOE Joint Genome Institute"/>
            <person name="Martino E."/>
            <person name="Morin E."/>
            <person name="Grelet G."/>
            <person name="Kuo A."/>
            <person name="Kohler A."/>
            <person name="Daghino S."/>
            <person name="Barry K."/>
            <person name="Choi C."/>
            <person name="Cichocki N."/>
            <person name="Clum A."/>
            <person name="Copeland A."/>
            <person name="Hainaut M."/>
            <person name="Haridas S."/>
            <person name="Labutti K."/>
            <person name="Lindquist E."/>
            <person name="Lipzen A."/>
            <person name="Khouja H.-R."/>
            <person name="Murat C."/>
            <person name="Ohm R."/>
            <person name="Olson A."/>
            <person name="Spatafora J."/>
            <person name="Veneault-Fourrey C."/>
            <person name="Henrissat B."/>
            <person name="Grigoriev I."/>
            <person name="Martin F."/>
            <person name="Perotto S."/>
        </authorList>
    </citation>
    <scope>NUCLEOTIDE SEQUENCE [LARGE SCALE GENOMIC DNA]</scope>
    <source>
        <strain evidence="1 2">F</strain>
    </source>
</reference>
<proteinExistence type="predicted"/>
<evidence type="ECO:0000313" key="1">
    <source>
        <dbReference type="EMBL" id="PMD46108.1"/>
    </source>
</evidence>
<gene>
    <name evidence="1" type="ORF">L207DRAFT_205841</name>
</gene>
<protein>
    <submittedName>
        <fullName evidence="1">Uncharacterized protein</fullName>
    </submittedName>
</protein>
<keyword evidence="2" id="KW-1185">Reference proteome</keyword>
<dbReference type="AlphaFoldDB" id="A0A2J6S5T7"/>
<accession>A0A2J6S5T7</accession>
<sequence length="161" mass="17768">MLMVMVMLMGDWDGDGDGDNGRDERRLRGRGRIIGTLNWARRSSERRTGRGLYCTRCFRLAAIAGRSIFLRRPLKVVAHALPHCLTSTTAGAVLLATHTSPWSLSPTRRVARTSSAKLPTSTCSGQKLKGSLGSEECTYHSRFHLERGDQVSDETPATVRP</sequence>
<dbReference type="Proteomes" id="UP000235786">
    <property type="component" value="Unassembled WGS sequence"/>
</dbReference>
<organism evidence="1 2">
    <name type="scientific">Hyaloscypha variabilis (strain UAMH 11265 / GT02V1 / F)</name>
    <name type="common">Meliniomyces variabilis</name>
    <dbReference type="NCBI Taxonomy" id="1149755"/>
    <lineage>
        <taxon>Eukaryota</taxon>
        <taxon>Fungi</taxon>
        <taxon>Dikarya</taxon>
        <taxon>Ascomycota</taxon>
        <taxon>Pezizomycotina</taxon>
        <taxon>Leotiomycetes</taxon>
        <taxon>Helotiales</taxon>
        <taxon>Hyaloscyphaceae</taxon>
        <taxon>Hyaloscypha</taxon>
        <taxon>Hyaloscypha variabilis</taxon>
    </lineage>
</organism>